<sequence length="298" mass="33082">MFHNIGMLEFMQFEAPTFARITLEFFSTIEFKMRRRWTGSEMEFYGQLTFRLFDEDHELSVEELGGILRLPVSGPGAPPDTFSAVDFGRAITGKNGYNPSSGKASGIHNPCFRYAQKGLAYTLFGRGDNTGVAAKRELFFLHYMANNERVNVTAFTANHLKQVGHASTGDISVGDMITQIVDHFGYGQLLLEEAAVAGKTKINMNTLVNQQMISIMPNYYSLVIHNVEVLALPAPGSISIANVANWLYTASASSAGDNVQYDQDFSGDEMKEDDRPEEQLVPPHKIQTYMVKGPLLCL</sequence>
<dbReference type="AlphaFoldDB" id="A0A9D5API3"/>
<proteinExistence type="predicted"/>
<dbReference type="Pfam" id="PF03078">
    <property type="entry name" value="ATHILA"/>
    <property type="match status" value="1"/>
</dbReference>
<dbReference type="Gramene" id="Psat04G0006300-T1">
    <property type="protein sequence ID" value="KAI5414414.1"/>
    <property type="gene ID" value="KIW84_040063"/>
</dbReference>
<evidence type="ECO:0000313" key="2">
    <source>
        <dbReference type="EMBL" id="KAI5414414.1"/>
    </source>
</evidence>
<dbReference type="InterPro" id="IPR004312">
    <property type="entry name" value="ATHILA_Orf1_C"/>
</dbReference>
<evidence type="ECO:0000259" key="1">
    <source>
        <dbReference type="Pfam" id="PF03078"/>
    </source>
</evidence>
<dbReference type="EMBL" id="JAMSHJ010000004">
    <property type="protein sequence ID" value="KAI5414414.1"/>
    <property type="molecule type" value="Genomic_DNA"/>
</dbReference>
<dbReference type="Proteomes" id="UP001058974">
    <property type="component" value="Chromosome 4"/>
</dbReference>
<feature type="domain" description="Arabidopsis retrotransposon Orf1 C-terminal" evidence="1">
    <location>
        <begin position="1"/>
        <end position="141"/>
    </location>
</feature>
<name>A0A9D5API3_PEA</name>
<feature type="non-terminal residue" evidence="2">
    <location>
        <position position="298"/>
    </location>
</feature>
<protein>
    <recommendedName>
        <fullName evidence="1">Arabidopsis retrotransposon Orf1 C-terminal domain-containing protein</fullName>
    </recommendedName>
</protein>
<accession>A0A9D5API3</accession>
<keyword evidence="3" id="KW-1185">Reference proteome</keyword>
<evidence type="ECO:0000313" key="3">
    <source>
        <dbReference type="Proteomes" id="UP001058974"/>
    </source>
</evidence>
<comment type="caution">
    <text evidence="2">The sequence shown here is derived from an EMBL/GenBank/DDBJ whole genome shotgun (WGS) entry which is preliminary data.</text>
</comment>
<organism evidence="2 3">
    <name type="scientific">Pisum sativum</name>
    <name type="common">Garden pea</name>
    <name type="synonym">Lathyrus oleraceus</name>
    <dbReference type="NCBI Taxonomy" id="3888"/>
    <lineage>
        <taxon>Eukaryota</taxon>
        <taxon>Viridiplantae</taxon>
        <taxon>Streptophyta</taxon>
        <taxon>Embryophyta</taxon>
        <taxon>Tracheophyta</taxon>
        <taxon>Spermatophyta</taxon>
        <taxon>Magnoliopsida</taxon>
        <taxon>eudicotyledons</taxon>
        <taxon>Gunneridae</taxon>
        <taxon>Pentapetalae</taxon>
        <taxon>rosids</taxon>
        <taxon>fabids</taxon>
        <taxon>Fabales</taxon>
        <taxon>Fabaceae</taxon>
        <taxon>Papilionoideae</taxon>
        <taxon>50 kb inversion clade</taxon>
        <taxon>NPAAA clade</taxon>
        <taxon>Hologalegina</taxon>
        <taxon>IRL clade</taxon>
        <taxon>Fabeae</taxon>
        <taxon>Lathyrus</taxon>
    </lineage>
</organism>
<reference evidence="2 3" key="1">
    <citation type="journal article" date="2022" name="Nat. Genet.">
        <title>Improved pea reference genome and pan-genome highlight genomic features and evolutionary characteristics.</title>
        <authorList>
            <person name="Yang T."/>
            <person name="Liu R."/>
            <person name="Luo Y."/>
            <person name="Hu S."/>
            <person name="Wang D."/>
            <person name="Wang C."/>
            <person name="Pandey M.K."/>
            <person name="Ge S."/>
            <person name="Xu Q."/>
            <person name="Li N."/>
            <person name="Li G."/>
            <person name="Huang Y."/>
            <person name="Saxena R.K."/>
            <person name="Ji Y."/>
            <person name="Li M."/>
            <person name="Yan X."/>
            <person name="He Y."/>
            <person name="Liu Y."/>
            <person name="Wang X."/>
            <person name="Xiang C."/>
            <person name="Varshney R.K."/>
            <person name="Ding H."/>
            <person name="Gao S."/>
            <person name="Zong X."/>
        </authorList>
    </citation>
    <scope>NUCLEOTIDE SEQUENCE [LARGE SCALE GENOMIC DNA]</scope>
    <source>
        <strain evidence="2 3">cv. Zhongwan 6</strain>
    </source>
</reference>
<gene>
    <name evidence="2" type="ORF">KIW84_040063</name>
</gene>